<dbReference type="GO" id="GO:0030001">
    <property type="term" value="P:metal ion transport"/>
    <property type="evidence" value="ECO:0007669"/>
    <property type="project" value="InterPro"/>
</dbReference>
<feature type="chain" id="PRO_5038753934" evidence="6">
    <location>
        <begin position="25"/>
        <end position="531"/>
    </location>
</feature>
<dbReference type="PRINTS" id="PR00691">
    <property type="entry name" value="ADHESINB"/>
</dbReference>
<proteinExistence type="inferred from homology"/>
<protein>
    <submittedName>
        <fullName evidence="7">Anchored repeat ABC transporter, substrate-binding protein</fullName>
    </submittedName>
</protein>
<organism evidence="7 8">
    <name type="scientific">Jiangella aurantiaca</name>
    <dbReference type="NCBI Taxonomy" id="2530373"/>
    <lineage>
        <taxon>Bacteria</taxon>
        <taxon>Bacillati</taxon>
        <taxon>Actinomycetota</taxon>
        <taxon>Actinomycetes</taxon>
        <taxon>Jiangellales</taxon>
        <taxon>Jiangellaceae</taxon>
        <taxon>Jiangella</taxon>
    </lineage>
</organism>
<reference evidence="7 8" key="1">
    <citation type="submission" date="2019-02" db="EMBL/GenBank/DDBJ databases">
        <title>Draft genome sequences of novel Actinobacteria.</title>
        <authorList>
            <person name="Sahin N."/>
            <person name="Ay H."/>
            <person name="Saygin H."/>
        </authorList>
    </citation>
    <scope>NUCLEOTIDE SEQUENCE [LARGE SCALE GENOMIC DNA]</scope>
    <source>
        <strain evidence="7 8">8K307</strain>
    </source>
</reference>
<dbReference type="EMBL" id="SMLB01000038">
    <property type="protein sequence ID" value="TDD66521.1"/>
    <property type="molecule type" value="Genomic_DNA"/>
</dbReference>
<evidence type="ECO:0000256" key="6">
    <source>
        <dbReference type="SAM" id="SignalP"/>
    </source>
</evidence>
<evidence type="ECO:0000313" key="7">
    <source>
        <dbReference type="EMBL" id="TDD66521.1"/>
    </source>
</evidence>
<dbReference type="SUPFAM" id="SSF53807">
    <property type="entry name" value="Helical backbone' metal receptor"/>
    <property type="match status" value="1"/>
</dbReference>
<dbReference type="PANTHER" id="PTHR42953">
    <property type="entry name" value="HIGH-AFFINITY ZINC UPTAKE SYSTEM PROTEIN ZNUA-RELATED"/>
    <property type="match status" value="1"/>
</dbReference>
<dbReference type="PRINTS" id="PR00690">
    <property type="entry name" value="ADHESNFAMILY"/>
</dbReference>
<evidence type="ECO:0000313" key="8">
    <source>
        <dbReference type="Proteomes" id="UP000295217"/>
    </source>
</evidence>
<comment type="subcellular location">
    <subcellularLocation>
        <location evidence="1">Cell envelope</location>
    </subcellularLocation>
</comment>
<dbReference type="InterPro" id="IPR022434">
    <property type="entry name" value="ABC_LPXTG_lipo_actinobac"/>
</dbReference>
<name>A0A4R5A3V4_9ACTN</name>
<evidence type="ECO:0000256" key="2">
    <source>
        <dbReference type="ARBA" id="ARBA00022448"/>
    </source>
</evidence>
<evidence type="ECO:0000256" key="4">
    <source>
        <dbReference type="ARBA" id="ARBA00022729"/>
    </source>
</evidence>
<comment type="similarity">
    <text evidence="5">Belongs to the bacterial solute-binding protein 9 family.</text>
</comment>
<evidence type="ECO:0000256" key="1">
    <source>
        <dbReference type="ARBA" id="ARBA00004196"/>
    </source>
</evidence>
<evidence type="ECO:0000256" key="5">
    <source>
        <dbReference type="RuleBase" id="RU003512"/>
    </source>
</evidence>
<dbReference type="Proteomes" id="UP000295217">
    <property type="component" value="Unassembled WGS sequence"/>
</dbReference>
<dbReference type="RefSeq" id="WP_132105517.1">
    <property type="nucleotide sequence ID" value="NZ_SMLB01000038.1"/>
</dbReference>
<dbReference type="InterPro" id="IPR006129">
    <property type="entry name" value="AdhesinB"/>
</dbReference>
<dbReference type="OrthoDB" id="9810636at2"/>
<feature type="signal peptide" evidence="6">
    <location>
        <begin position="1"/>
        <end position="24"/>
    </location>
</feature>
<keyword evidence="8" id="KW-1185">Reference proteome</keyword>
<dbReference type="InterPro" id="IPR022435">
    <property type="entry name" value="Surface-anchored_actinobac"/>
</dbReference>
<dbReference type="NCBIfam" id="TIGR03769">
    <property type="entry name" value="P_ac_wall_RPT"/>
    <property type="match status" value="1"/>
</dbReference>
<keyword evidence="2 5" id="KW-0813">Transport</keyword>
<dbReference type="Gene3D" id="3.40.50.1980">
    <property type="entry name" value="Nitrogenase molybdenum iron protein domain"/>
    <property type="match status" value="3"/>
</dbReference>
<dbReference type="GO" id="GO:0046872">
    <property type="term" value="F:metal ion binding"/>
    <property type="evidence" value="ECO:0007669"/>
    <property type="project" value="UniProtKB-KW"/>
</dbReference>
<dbReference type="InterPro" id="IPR050492">
    <property type="entry name" value="Bact_metal-bind_prot9"/>
</dbReference>
<dbReference type="GO" id="GO:0007155">
    <property type="term" value="P:cell adhesion"/>
    <property type="evidence" value="ECO:0007669"/>
    <property type="project" value="InterPro"/>
</dbReference>
<dbReference type="Pfam" id="PF01297">
    <property type="entry name" value="ZnuA"/>
    <property type="match status" value="2"/>
</dbReference>
<dbReference type="AlphaFoldDB" id="A0A4R5A3V4"/>
<dbReference type="GO" id="GO:0030313">
    <property type="term" value="C:cell envelope"/>
    <property type="evidence" value="ECO:0007669"/>
    <property type="project" value="UniProtKB-SubCell"/>
</dbReference>
<sequence>MAVRAGLRTAAGLAAAGLVLSACAAPETLSASDDRVQVITTTGLLADLVRNIGGDRVNVSSLVPDQADPHSYEPSLRDVRNVVYADVAFSNYLLLEQQAIIKALDANLDAGVPNISLAEGAVKYAAEIIPLVENVALDTIWLGMRVRGTGEQYGANRASDVYLSGTAVDGPGDLVAYLTESFGNPAFYVDSTDGFDAADGYRDDTATLPPDAHTHMSWAFTEPGVYRLTMRATLAPAPDERPVDVGEQTFTFAVGVDPHAVPGMEGADVLGSGHADVTVDIDAGELYLLVDPQGGGDDHAHAEVLDPASTVIEVPNKALHEIPADEGFRFLGHPGDPIFQLPQAVLGRHVHGEIDPHLWHDAGNAISYVELMRDTLIGVDPDGAREYRDNANRYIGELEELDQHVRDTIAEIPESRRHLITTHDAFGYLGAAYDVQISGFVTPNPATEPSLADRRKLAETIRNLRIPAVFLEPNLVTRSSTLTEVADDLSVRVCPIYGDTFDDEVTSYVEMMRFNAESLRSCLSEPAEREQ</sequence>
<dbReference type="PANTHER" id="PTHR42953:SF1">
    <property type="entry name" value="METAL-BINDING PROTEIN HI_0362-RELATED"/>
    <property type="match status" value="1"/>
</dbReference>
<dbReference type="NCBIfam" id="TIGR03772">
    <property type="entry name" value="anch_rpt_subst"/>
    <property type="match status" value="1"/>
</dbReference>
<dbReference type="NCBIfam" id="NF038134">
    <property type="entry name" value="choice_anch_M"/>
    <property type="match status" value="1"/>
</dbReference>
<dbReference type="PROSITE" id="PS51257">
    <property type="entry name" value="PROKAR_LIPOPROTEIN"/>
    <property type="match status" value="1"/>
</dbReference>
<keyword evidence="4 6" id="KW-0732">Signal</keyword>
<evidence type="ECO:0000256" key="3">
    <source>
        <dbReference type="ARBA" id="ARBA00022723"/>
    </source>
</evidence>
<keyword evidence="3" id="KW-0479">Metal-binding</keyword>
<comment type="caution">
    <text evidence="7">The sequence shown here is derived from an EMBL/GenBank/DDBJ whole genome shotgun (WGS) entry which is preliminary data.</text>
</comment>
<gene>
    <name evidence="7" type="ORF">E1262_21825</name>
</gene>
<dbReference type="InterPro" id="IPR006127">
    <property type="entry name" value="ZnuA-like"/>
</dbReference>
<accession>A0A4R5A3V4</accession>
<dbReference type="InterPro" id="IPR006128">
    <property type="entry name" value="Lipoprotein_PsaA-like"/>
</dbReference>